<evidence type="ECO:0000313" key="6">
    <source>
        <dbReference type="Proteomes" id="UP000522688"/>
    </source>
</evidence>
<keyword evidence="5" id="KW-1185">Reference proteome</keyword>
<dbReference type="EMBL" id="BJUV01000004">
    <property type="protein sequence ID" value="GEK82242.1"/>
    <property type="molecule type" value="Genomic_DNA"/>
</dbReference>
<reference evidence="4 6" key="2">
    <citation type="submission" date="2020-07" db="EMBL/GenBank/DDBJ databases">
        <title>Sequencing the genomes of 1000 actinobacteria strains.</title>
        <authorList>
            <person name="Klenk H.-P."/>
        </authorList>
    </citation>
    <scope>NUCLEOTIDE SEQUENCE [LARGE SCALE GENOMIC DNA]</scope>
    <source>
        <strain evidence="4 6">DSM 10309</strain>
    </source>
</reference>
<dbReference type="Proteomes" id="UP000321154">
    <property type="component" value="Unassembled WGS sequence"/>
</dbReference>
<evidence type="ECO:0000256" key="1">
    <source>
        <dbReference type="SAM" id="MobiDB-lite"/>
    </source>
</evidence>
<dbReference type="OrthoDB" id="5101629at2"/>
<proteinExistence type="predicted"/>
<name>A0A7W3PI86_9MICO</name>
<feature type="region of interest" description="Disordered" evidence="1">
    <location>
        <begin position="1"/>
        <end position="26"/>
    </location>
</feature>
<reference evidence="3 5" key="1">
    <citation type="submission" date="2019-07" db="EMBL/GenBank/DDBJ databases">
        <title>Whole genome shotgun sequence of Frigoribacterium faeni NBRC 103066.</title>
        <authorList>
            <person name="Hosoyama A."/>
            <person name="Uohara A."/>
            <person name="Ohji S."/>
            <person name="Ichikawa N."/>
        </authorList>
    </citation>
    <scope>NUCLEOTIDE SEQUENCE [LARGE SCALE GENOMIC DNA]</scope>
    <source>
        <strain evidence="3 5">NBRC 103066</strain>
    </source>
</reference>
<feature type="transmembrane region" description="Helical" evidence="2">
    <location>
        <begin position="34"/>
        <end position="52"/>
    </location>
</feature>
<accession>A0A7W3PI86</accession>
<evidence type="ECO:0000313" key="3">
    <source>
        <dbReference type="EMBL" id="GEK82242.1"/>
    </source>
</evidence>
<dbReference type="EMBL" id="JACGWW010000001">
    <property type="protein sequence ID" value="MBA8812743.1"/>
    <property type="molecule type" value="Genomic_DNA"/>
</dbReference>
<gene>
    <name evidence="4" type="ORF">FB463_000967</name>
    <name evidence="3" type="ORF">FFA01_05510</name>
</gene>
<evidence type="ECO:0000256" key="2">
    <source>
        <dbReference type="SAM" id="Phobius"/>
    </source>
</evidence>
<keyword evidence="2" id="KW-0472">Membrane</keyword>
<protein>
    <submittedName>
        <fullName evidence="4">Uncharacterized protein</fullName>
    </submittedName>
</protein>
<feature type="transmembrane region" description="Helical" evidence="2">
    <location>
        <begin position="72"/>
        <end position="94"/>
    </location>
</feature>
<evidence type="ECO:0000313" key="5">
    <source>
        <dbReference type="Proteomes" id="UP000321154"/>
    </source>
</evidence>
<dbReference type="RefSeq" id="WP_146852763.1">
    <property type="nucleotide sequence ID" value="NZ_BAAAHR010000002.1"/>
</dbReference>
<keyword evidence="2" id="KW-1133">Transmembrane helix</keyword>
<dbReference type="AlphaFoldDB" id="A0A7W3PI86"/>
<organism evidence="4 6">
    <name type="scientific">Frigoribacterium faeni</name>
    <dbReference type="NCBI Taxonomy" id="145483"/>
    <lineage>
        <taxon>Bacteria</taxon>
        <taxon>Bacillati</taxon>
        <taxon>Actinomycetota</taxon>
        <taxon>Actinomycetes</taxon>
        <taxon>Micrococcales</taxon>
        <taxon>Microbacteriaceae</taxon>
        <taxon>Frigoribacterium</taxon>
    </lineage>
</organism>
<evidence type="ECO:0000313" key="4">
    <source>
        <dbReference type="EMBL" id="MBA8812743.1"/>
    </source>
</evidence>
<sequence length="291" mass="30402">MDGRARTPGDGAEVESAEVESAAAERTKTTGRGVGVAVALTLPVALVVAWIVQLSAMLSSEFGPTEERTGGLGLTVWLVVGAAIGVGVPLAVLIGQVRARRRDPSLSGVALVAATLVLVVGLATCGLVVVVQISAATADLYRTAQPPTAAEQRYTGDEAGVELRALGDDTVRALGGDPDEGFGNDGSNGRAWSEECLLDNDDPGVVWNYWYHADSLVDASGDPLLPDGVDVLPGTRTDLDGVRELWSGEGIGAEQDQVDFEQVVPVVDWLERWSYVRAGPTVDITTICLVP</sequence>
<comment type="caution">
    <text evidence="4">The sequence shown here is derived from an EMBL/GenBank/DDBJ whole genome shotgun (WGS) entry which is preliminary data.</text>
</comment>
<dbReference type="Proteomes" id="UP000522688">
    <property type="component" value="Unassembled WGS sequence"/>
</dbReference>
<feature type="transmembrane region" description="Helical" evidence="2">
    <location>
        <begin position="106"/>
        <end position="131"/>
    </location>
</feature>
<keyword evidence="2" id="KW-0812">Transmembrane</keyword>